<feature type="domain" description="Aldehyde dehydrogenase" evidence="7">
    <location>
        <begin position="3"/>
        <end position="417"/>
    </location>
</feature>
<reference evidence="8" key="1">
    <citation type="submission" date="2020-10" db="EMBL/GenBank/DDBJ databases">
        <authorList>
            <person name="Gilroy R."/>
        </authorList>
    </citation>
    <scope>NUCLEOTIDE SEQUENCE</scope>
    <source>
        <strain evidence="8">ChiGjej1B1-22543</strain>
    </source>
</reference>
<dbReference type="Gene3D" id="3.40.309.10">
    <property type="entry name" value="Aldehyde Dehydrogenase, Chain A, domain 2"/>
    <property type="match status" value="1"/>
</dbReference>
<proteinExistence type="inferred from homology"/>
<evidence type="ECO:0000256" key="1">
    <source>
        <dbReference type="ARBA" id="ARBA00009986"/>
    </source>
</evidence>
<dbReference type="InterPro" id="IPR016162">
    <property type="entry name" value="Ald_DH_N"/>
</dbReference>
<dbReference type="InterPro" id="IPR012394">
    <property type="entry name" value="Aldehyde_DH_NAD(P)"/>
</dbReference>
<dbReference type="InterPro" id="IPR015590">
    <property type="entry name" value="Aldehyde_DH_dom"/>
</dbReference>
<dbReference type="PIRSF" id="PIRSF036492">
    <property type="entry name" value="ALDH"/>
    <property type="match status" value="1"/>
</dbReference>
<dbReference type="PANTHER" id="PTHR43570">
    <property type="entry name" value="ALDEHYDE DEHYDROGENASE"/>
    <property type="match status" value="1"/>
</dbReference>
<dbReference type="PROSITE" id="PS00687">
    <property type="entry name" value="ALDEHYDE_DEHYDR_GLU"/>
    <property type="match status" value="1"/>
</dbReference>
<dbReference type="PROSITE" id="PS00070">
    <property type="entry name" value="ALDEHYDE_DEHYDR_CYS"/>
    <property type="match status" value="1"/>
</dbReference>
<accession>A0A9D1S3P6</accession>
<dbReference type="Proteomes" id="UP000824070">
    <property type="component" value="Unassembled WGS sequence"/>
</dbReference>
<dbReference type="InterPro" id="IPR016161">
    <property type="entry name" value="Ald_DH/histidinol_DH"/>
</dbReference>
<feature type="active site" evidence="4">
    <location>
        <position position="237"/>
    </location>
</feature>
<keyword evidence="2 3" id="KW-0560">Oxidoreductase</keyword>
<dbReference type="GO" id="GO:0005737">
    <property type="term" value="C:cytoplasm"/>
    <property type="evidence" value="ECO:0007669"/>
    <property type="project" value="TreeGrafter"/>
</dbReference>
<evidence type="ECO:0000256" key="6">
    <source>
        <dbReference type="RuleBase" id="RU003345"/>
    </source>
</evidence>
<dbReference type="GO" id="GO:0004029">
    <property type="term" value="F:aldehyde dehydrogenase (NAD+) activity"/>
    <property type="evidence" value="ECO:0007669"/>
    <property type="project" value="TreeGrafter"/>
</dbReference>
<name>A0A9D1S3P6_9FIRM</name>
<dbReference type="Gene3D" id="3.40.605.10">
    <property type="entry name" value="Aldehyde Dehydrogenase, Chain A, domain 1"/>
    <property type="match status" value="1"/>
</dbReference>
<gene>
    <name evidence="8" type="ORF">IAC52_04080</name>
</gene>
<dbReference type="InterPro" id="IPR016163">
    <property type="entry name" value="Ald_DH_C"/>
</dbReference>
<dbReference type="GO" id="GO:0006081">
    <property type="term" value="P:aldehyde metabolic process"/>
    <property type="evidence" value="ECO:0007669"/>
    <property type="project" value="InterPro"/>
</dbReference>
<reference evidence="8" key="2">
    <citation type="journal article" date="2021" name="PeerJ">
        <title>Extensive microbial diversity within the chicken gut microbiome revealed by metagenomics and culture.</title>
        <authorList>
            <person name="Gilroy R."/>
            <person name="Ravi A."/>
            <person name="Getino M."/>
            <person name="Pursley I."/>
            <person name="Horton D.L."/>
            <person name="Alikhan N.F."/>
            <person name="Baker D."/>
            <person name="Gharbi K."/>
            <person name="Hall N."/>
            <person name="Watson M."/>
            <person name="Adriaenssens E.M."/>
            <person name="Foster-Nyarko E."/>
            <person name="Jarju S."/>
            <person name="Secka A."/>
            <person name="Antonio M."/>
            <person name="Oren A."/>
            <person name="Chaudhuri R.R."/>
            <person name="La Ragione R."/>
            <person name="Hildebrand F."/>
            <person name="Pallen M.J."/>
        </authorList>
    </citation>
    <scope>NUCLEOTIDE SEQUENCE</scope>
    <source>
        <strain evidence="8">ChiGjej1B1-22543</strain>
    </source>
</reference>
<feature type="active site" evidence="4 5">
    <location>
        <position position="203"/>
    </location>
</feature>
<dbReference type="AlphaFoldDB" id="A0A9D1S3P6"/>
<dbReference type="SUPFAM" id="SSF53720">
    <property type="entry name" value="ALDH-like"/>
    <property type="match status" value="1"/>
</dbReference>
<dbReference type="InterPro" id="IPR016160">
    <property type="entry name" value="Ald_DH_CS_CYS"/>
</dbReference>
<dbReference type="PANTHER" id="PTHR43570:SF16">
    <property type="entry name" value="ALDEHYDE DEHYDROGENASE TYPE III, ISOFORM Q"/>
    <property type="match status" value="1"/>
</dbReference>
<evidence type="ECO:0000256" key="2">
    <source>
        <dbReference type="ARBA" id="ARBA00023002"/>
    </source>
</evidence>
<evidence type="ECO:0000313" key="8">
    <source>
        <dbReference type="EMBL" id="HIU45457.1"/>
    </source>
</evidence>
<comment type="similarity">
    <text evidence="1 3 6">Belongs to the aldehyde dehydrogenase family.</text>
</comment>
<dbReference type="EMBL" id="DVMV01000030">
    <property type="protein sequence ID" value="HIU45457.1"/>
    <property type="molecule type" value="Genomic_DNA"/>
</dbReference>
<evidence type="ECO:0000256" key="4">
    <source>
        <dbReference type="PIRSR" id="PIRSR036492-1"/>
    </source>
</evidence>
<sequence length="446" mass="49255">MNTAFATMKSHGALPAKRRVELLHSFYDALKRNEDGLLQAIKEDLNKSDQEGYMCELALVYSEIKYMLKRAIKAAKPHRVGMTLASFPSGGATIRSPYGTVLIVSPWNYPYLLTFQPLVGAIAMGNRAIVKPSELSPNCSLMIKKVVEEAFKEDEAKVFLGDREVASALFALPFDLLFFTGSTKVGRIAYMEAAKHLTPCVLELGGKSPCLVLDDADLELTAKRICMGKVINAGQTCVAPDYVLIPKGKADEFISIFAKMKQEMVPGGELNSPFYAKIISEGHLKRLQGLIEGEQLCFGGKVDSGRMEITLLKATGESKSMQEEIFGPILPIIEYENLDEALQFIASRPRPLAFYVFSRSKRRALRLMEQVDFGGGAINHCIMHLSNRHLPFGGVGDSGIGRYHGEASIEAFSYQKGVLVSGKLDNSLRYPPYTHKKFLKVKGLLK</sequence>
<dbReference type="Pfam" id="PF00171">
    <property type="entry name" value="Aldedh"/>
    <property type="match status" value="1"/>
</dbReference>
<evidence type="ECO:0000256" key="3">
    <source>
        <dbReference type="PIRNR" id="PIRNR036492"/>
    </source>
</evidence>
<organism evidence="8 9">
    <name type="scientific">Candidatus Alloenteromonas pullicola</name>
    <dbReference type="NCBI Taxonomy" id="2840784"/>
    <lineage>
        <taxon>Bacteria</taxon>
        <taxon>Bacillati</taxon>
        <taxon>Bacillota</taxon>
        <taxon>Bacillota incertae sedis</taxon>
        <taxon>Candidatus Alloenteromonas</taxon>
    </lineage>
</organism>
<dbReference type="FunFam" id="3.40.309.10:FF:000003">
    <property type="entry name" value="Aldehyde dehydrogenase"/>
    <property type="match status" value="1"/>
</dbReference>
<dbReference type="InterPro" id="IPR029510">
    <property type="entry name" value="Ald_DH_CS_GLU"/>
</dbReference>
<protein>
    <recommendedName>
        <fullName evidence="3">Aldehyde dehydrogenase</fullName>
    </recommendedName>
</protein>
<evidence type="ECO:0000259" key="7">
    <source>
        <dbReference type="Pfam" id="PF00171"/>
    </source>
</evidence>
<evidence type="ECO:0000256" key="5">
    <source>
        <dbReference type="PROSITE-ProRule" id="PRU10007"/>
    </source>
</evidence>
<evidence type="ECO:0000313" key="9">
    <source>
        <dbReference type="Proteomes" id="UP000824070"/>
    </source>
</evidence>
<comment type="caution">
    <text evidence="8">The sequence shown here is derived from an EMBL/GenBank/DDBJ whole genome shotgun (WGS) entry which is preliminary data.</text>
</comment>